<accession>A0A7X1U5M8</accession>
<sequence length="108" mass="11756">MNHKTLALLCLVAVSGPAHASSDQAWAELEQAMQRACVQASGLKDAKPLGPGTQFDDRVGYSALLLQGQYPQKHMQGRNGIELCLYHRPSRKAVVSEWDSIGPALKSR</sequence>
<evidence type="ECO:0000256" key="1">
    <source>
        <dbReference type="SAM" id="SignalP"/>
    </source>
</evidence>
<evidence type="ECO:0008006" key="4">
    <source>
        <dbReference type="Google" id="ProtNLM"/>
    </source>
</evidence>
<organism evidence="2 3">
    <name type="scientific">Pseudomonas piscis</name>
    <dbReference type="NCBI Taxonomy" id="2614538"/>
    <lineage>
        <taxon>Bacteria</taxon>
        <taxon>Pseudomonadati</taxon>
        <taxon>Pseudomonadota</taxon>
        <taxon>Gammaproteobacteria</taxon>
        <taxon>Pseudomonadales</taxon>
        <taxon>Pseudomonadaceae</taxon>
        <taxon>Pseudomonas</taxon>
    </lineage>
</organism>
<protein>
    <recommendedName>
        <fullName evidence="4">Secreted protein</fullName>
    </recommendedName>
</protein>
<dbReference type="RefSeq" id="WP_152898404.1">
    <property type="nucleotide sequence ID" value="NZ_CP191492.1"/>
</dbReference>
<name>A0A7X1U5M8_9PSED</name>
<reference evidence="2 3" key="1">
    <citation type="submission" date="2019-10" db="EMBL/GenBank/DDBJ databases">
        <title>Pseudomonas dajingensis sp. nov., isolated from the profound head ulcers of farmed Murray cod (Maccullochella peelii peelii).</title>
        <authorList>
            <person name="Liu Y."/>
        </authorList>
    </citation>
    <scope>NUCLEOTIDE SEQUENCE [LARGE SCALE GENOMIC DNA]</scope>
    <source>
        <strain evidence="2 3">MC042</strain>
    </source>
</reference>
<gene>
    <name evidence="2" type="ORF">GDH07_17635</name>
</gene>
<evidence type="ECO:0000313" key="3">
    <source>
        <dbReference type="Proteomes" id="UP000486534"/>
    </source>
</evidence>
<dbReference type="EMBL" id="WHUV01000003">
    <property type="protein sequence ID" value="MQA55141.1"/>
    <property type="molecule type" value="Genomic_DNA"/>
</dbReference>
<dbReference type="Proteomes" id="UP000486534">
    <property type="component" value="Unassembled WGS sequence"/>
</dbReference>
<dbReference type="AlphaFoldDB" id="A0A7X1U5M8"/>
<keyword evidence="1" id="KW-0732">Signal</keyword>
<comment type="caution">
    <text evidence="2">The sequence shown here is derived from an EMBL/GenBank/DDBJ whole genome shotgun (WGS) entry which is preliminary data.</text>
</comment>
<feature type="chain" id="PRO_5030568529" description="Secreted protein" evidence="1">
    <location>
        <begin position="21"/>
        <end position="108"/>
    </location>
</feature>
<evidence type="ECO:0000313" key="2">
    <source>
        <dbReference type="EMBL" id="MQA55141.1"/>
    </source>
</evidence>
<feature type="signal peptide" evidence="1">
    <location>
        <begin position="1"/>
        <end position="20"/>
    </location>
</feature>
<proteinExistence type="predicted"/>